<organism evidence="2 3">
    <name type="scientific">Clostridium tertium</name>
    <dbReference type="NCBI Taxonomy" id="1559"/>
    <lineage>
        <taxon>Bacteria</taxon>
        <taxon>Bacillati</taxon>
        <taxon>Bacillota</taxon>
        <taxon>Clostridia</taxon>
        <taxon>Eubacteriales</taxon>
        <taxon>Clostridiaceae</taxon>
        <taxon>Clostridium</taxon>
    </lineage>
</organism>
<feature type="transmembrane region" description="Helical" evidence="1">
    <location>
        <begin position="12"/>
        <end position="31"/>
    </location>
</feature>
<evidence type="ECO:0000313" key="2">
    <source>
        <dbReference type="EMBL" id="MDC4238963.1"/>
    </source>
</evidence>
<dbReference type="AlphaFoldDB" id="A0A9X3XH50"/>
<evidence type="ECO:0000256" key="1">
    <source>
        <dbReference type="SAM" id="Phobius"/>
    </source>
</evidence>
<dbReference type="EMBL" id="JAMRYU010000001">
    <property type="protein sequence ID" value="MDC4238963.1"/>
    <property type="molecule type" value="Genomic_DNA"/>
</dbReference>
<comment type="caution">
    <text evidence="2">The sequence shown here is derived from an EMBL/GenBank/DDBJ whole genome shotgun (WGS) entry which is preliminary data.</text>
</comment>
<name>A0A9X3XH50_9CLOT</name>
<feature type="transmembrane region" description="Helical" evidence="1">
    <location>
        <begin position="106"/>
        <end position="123"/>
    </location>
</feature>
<keyword evidence="1" id="KW-0472">Membrane</keyword>
<feature type="transmembrane region" description="Helical" evidence="1">
    <location>
        <begin position="51"/>
        <end position="69"/>
    </location>
</feature>
<evidence type="ECO:0000313" key="3">
    <source>
        <dbReference type="Proteomes" id="UP001141183"/>
    </source>
</evidence>
<protein>
    <submittedName>
        <fullName evidence="2">Uncharacterized protein</fullName>
    </submittedName>
</protein>
<reference evidence="2" key="1">
    <citation type="submission" date="2022-05" db="EMBL/GenBank/DDBJ databases">
        <title>Draft genome sequence of Clostridium tertium strain CP3 isolated from Peru.</title>
        <authorList>
            <person name="Hurtado R."/>
            <person name="Lima L."/>
            <person name="Sousa T."/>
            <person name="Jaiswal A.K."/>
            <person name="Tiwari S."/>
            <person name="Maturrano L."/>
            <person name="Brenig B."/>
            <person name="Azevedo V."/>
        </authorList>
    </citation>
    <scope>NUCLEOTIDE SEQUENCE</scope>
    <source>
        <strain evidence="2">CP3</strain>
    </source>
</reference>
<keyword evidence="3" id="KW-1185">Reference proteome</keyword>
<gene>
    <name evidence="2" type="ORF">NE398_02105</name>
</gene>
<accession>A0A9X3XH50</accession>
<dbReference type="RefSeq" id="WP_008679782.1">
    <property type="nucleotide sequence ID" value="NZ_CABKOG010000003.1"/>
</dbReference>
<dbReference type="Proteomes" id="UP001141183">
    <property type="component" value="Unassembled WGS sequence"/>
</dbReference>
<sequence length="172" mass="20304">MNYLENEKERIKYYYQKLLIGVLLFFYFVVIQSNVSSHKVIWGKGLDPKPISFINPILVFGVIILTLYLNNHLFWIKEQGKRVFILRKYDTIPLSKKEMYSSKFKIIINNLLTFLLGDIIIYIGTMMFNSYLEIDILMNIVEILQVFLVSVILIGFLLIINLIQDNKTKREV</sequence>
<proteinExistence type="predicted"/>
<feature type="transmembrane region" description="Helical" evidence="1">
    <location>
        <begin position="143"/>
        <end position="163"/>
    </location>
</feature>
<keyword evidence="1" id="KW-0812">Transmembrane</keyword>
<keyword evidence="1" id="KW-1133">Transmembrane helix</keyword>